<dbReference type="InterPro" id="IPR013078">
    <property type="entry name" value="His_Pase_superF_clade-1"/>
</dbReference>
<dbReference type="Proteomes" id="UP001063350">
    <property type="component" value="Chromosome"/>
</dbReference>
<gene>
    <name evidence="4" type="primary">gpmB</name>
    <name evidence="4" type="ORF">GF1_01910</name>
</gene>
<evidence type="ECO:0000256" key="2">
    <source>
        <dbReference type="PIRSR" id="PIRSR613078-1"/>
    </source>
</evidence>
<dbReference type="GO" id="GO:0004331">
    <property type="term" value="F:fructose-2,6-bisphosphate 2-phosphatase activity"/>
    <property type="evidence" value="ECO:0007669"/>
    <property type="project" value="TreeGrafter"/>
</dbReference>
<dbReference type="GO" id="GO:0043456">
    <property type="term" value="P:regulation of pentose-phosphate shunt"/>
    <property type="evidence" value="ECO:0007669"/>
    <property type="project" value="TreeGrafter"/>
</dbReference>
<dbReference type="GO" id="GO:0005829">
    <property type="term" value="C:cytosol"/>
    <property type="evidence" value="ECO:0007669"/>
    <property type="project" value="TreeGrafter"/>
</dbReference>
<dbReference type="PANTHER" id="PTHR46517:SF1">
    <property type="entry name" value="FRUCTOSE-2,6-BISPHOSPHATASE TIGAR"/>
    <property type="match status" value="1"/>
</dbReference>
<feature type="binding site" evidence="3">
    <location>
        <position position="63"/>
    </location>
    <ligand>
        <name>substrate</name>
    </ligand>
</feature>
<feature type="binding site" evidence="3">
    <location>
        <begin position="13"/>
        <end position="20"/>
    </location>
    <ligand>
        <name>substrate</name>
    </ligand>
</feature>
<keyword evidence="1" id="KW-0378">Hydrolase</keyword>
<dbReference type="InterPro" id="IPR029033">
    <property type="entry name" value="His_PPase_superfam"/>
</dbReference>
<evidence type="ECO:0000313" key="5">
    <source>
        <dbReference type="Proteomes" id="UP001063350"/>
    </source>
</evidence>
<dbReference type="Gene3D" id="3.40.50.1240">
    <property type="entry name" value="Phosphoglycerate mutase-like"/>
    <property type="match status" value="1"/>
</dbReference>
<dbReference type="SUPFAM" id="SSF53254">
    <property type="entry name" value="Phosphoglycerate mutase-like"/>
    <property type="match status" value="1"/>
</dbReference>
<dbReference type="RefSeq" id="WP_267927757.1">
    <property type="nucleotide sequence ID" value="NZ_AP024233.1"/>
</dbReference>
<dbReference type="InterPro" id="IPR051695">
    <property type="entry name" value="Phosphoglycerate_Mutase"/>
</dbReference>
<feature type="active site" description="Proton donor/acceptor" evidence="2">
    <location>
        <position position="87"/>
    </location>
</feature>
<organism evidence="4 5">
    <name type="scientific">Desulfolithobacter dissulfuricans</name>
    <dbReference type="NCBI Taxonomy" id="2795293"/>
    <lineage>
        <taxon>Bacteria</taxon>
        <taxon>Pseudomonadati</taxon>
        <taxon>Thermodesulfobacteriota</taxon>
        <taxon>Desulfobulbia</taxon>
        <taxon>Desulfobulbales</taxon>
        <taxon>Desulfobulbaceae</taxon>
        <taxon>Desulfolithobacter</taxon>
    </lineage>
</organism>
<dbReference type="AlphaFoldDB" id="A0A915TYZ4"/>
<reference evidence="4" key="1">
    <citation type="submission" date="2020-12" db="EMBL/GenBank/DDBJ databases">
        <title>Desulfobium dissulfuricans gen. nov., sp. nov., a novel mesophilic, sulfate-reducing bacterium isolated from a deep-sea hydrothermal vent.</title>
        <authorList>
            <person name="Hashimoto Y."/>
            <person name="Tame A."/>
            <person name="Sawayama S."/>
            <person name="Miyazaki J."/>
            <person name="Takai K."/>
            <person name="Nakagawa S."/>
        </authorList>
    </citation>
    <scope>NUCLEOTIDE SEQUENCE</scope>
    <source>
        <strain evidence="4">GF1</strain>
    </source>
</reference>
<feature type="active site" description="Tele-phosphohistidine intermediate" evidence="2">
    <location>
        <position position="14"/>
    </location>
</feature>
<evidence type="ECO:0000256" key="3">
    <source>
        <dbReference type="PIRSR" id="PIRSR613078-2"/>
    </source>
</evidence>
<protein>
    <submittedName>
        <fullName evidence="4">Phosphoglycerate mutase GpmB</fullName>
    </submittedName>
</protein>
<name>A0A915TYZ4_9BACT</name>
<evidence type="ECO:0000256" key="1">
    <source>
        <dbReference type="ARBA" id="ARBA00022801"/>
    </source>
</evidence>
<dbReference type="Pfam" id="PF00300">
    <property type="entry name" value="His_Phos_1"/>
    <property type="match status" value="1"/>
</dbReference>
<sequence length="209" mass="24256">MNNTPPTTLGLIRHARTLWNEERRIQGRLNSRLSTVGRQMARMWGRQLADCPWDRILASDLGRARETVELVNTTLDLEVDFDGRLREQDWGRWSGLTFPELSNRFRDRVQAEGKKGWDFRPPGGESRREVLARTMAALEEAGGRWPGQRILVVCHEGNIKCVLYHLLARKFLPDEPRLLRGYGLHMLEYRRDKLVLRQANALFLDTPTP</sequence>
<proteinExistence type="predicted"/>
<dbReference type="CDD" id="cd07067">
    <property type="entry name" value="HP_PGM_like"/>
    <property type="match status" value="1"/>
</dbReference>
<dbReference type="EMBL" id="AP024233">
    <property type="protein sequence ID" value="BCO07815.1"/>
    <property type="molecule type" value="Genomic_DNA"/>
</dbReference>
<evidence type="ECO:0000313" key="4">
    <source>
        <dbReference type="EMBL" id="BCO07815.1"/>
    </source>
</evidence>
<dbReference type="KEGG" id="ddu:GF1_01910"/>
<accession>A0A915TYZ4</accession>
<keyword evidence="5" id="KW-1185">Reference proteome</keyword>
<dbReference type="PANTHER" id="PTHR46517">
    <property type="entry name" value="FRUCTOSE-2,6-BISPHOSPHATASE TIGAR"/>
    <property type="match status" value="1"/>
</dbReference>
<dbReference type="GO" id="GO:0045820">
    <property type="term" value="P:negative regulation of glycolytic process"/>
    <property type="evidence" value="ECO:0007669"/>
    <property type="project" value="TreeGrafter"/>
</dbReference>
<dbReference type="SMART" id="SM00855">
    <property type="entry name" value="PGAM"/>
    <property type="match status" value="1"/>
</dbReference>